<feature type="domain" description="Immunoglobulin" evidence="7">
    <location>
        <begin position="127"/>
        <end position="211"/>
    </location>
</feature>
<dbReference type="PANTHER" id="PTHR11738:SF185">
    <property type="entry name" value="PLATELET GLYCOPROTEIN VI"/>
    <property type="match status" value="1"/>
</dbReference>
<proteinExistence type="predicted"/>
<dbReference type="SMART" id="SM00408">
    <property type="entry name" value="IGc2"/>
    <property type="match status" value="2"/>
</dbReference>
<keyword evidence="4" id="KW-1133">Transmembrane helix</keyword>
<dbReference type="PANTHER" id="PTHR11738">
    <property type="entry name" value="MHC CLASS I NK CELL RECEPTOR"/>
    <property type="match status" value="1"/>
</dbReference>
<feature type="transmembrane region" description="Helical" evidence="4">
    <location>
        <begin position="241"/>
        <end position="259"/>
    </location>
</feature>
<dbReference type="InterPro" id="IPR013783">
    <property type="entry name" value="Ig-like_fold"/>
</dbReference>
<dbReference type="SMART" id="SM00409">
    <property type="entry name" value="IG"/>
    <property type="match status" value="2"/>
</dbReference>
<evidence type="ECO:0000259" key="6">
    <source>
        <dbReference type="SMART" id="SM00408"/>
    </source>
</evidence>
<evidence type="ECO:0000256" key="4">
    <source>
        <dbReference type="SAM" id="Phobius"/>
    </source>
</evidence>
<dbReference type="InterPro" id="IPR050412">
    <property type="entry name" value="Ig-like_Receptors_ImmuneReg"/>
</dbReference>
<feature type="region of interest" description="Disordered" evidence="3">
    <location>
        <begin position="209"/>
        <end position="232"/>
    </location>
</feature>
<name>A0ABN9ZL77_PIPNA</name>
<evidence type="ECO:0000313" key="9">
    <source>
        <dbReference type="Proteomes" id="UP001314169"/>
    </source>
</evidence>
<dbReference type="EMBL" id="OY882872">
    <property type="protein sequence ID" value="CAK6437471.1"/>
    <property type="molecule type" value="Genomic_DNA"/>
</dbReference>
<dbReference type="SUPFAM" id="SSF48726">
    <property type="entry name" value="Immunoglobulin"/>
    <property type="match status" value="2"/>
</dbReference>
<evidence type="ECO:0000259" key="7">
    <source>
        <dbReference type="SMART" id="SM00409"/>
    </source>
</evidence>
<dbReference type="Gene3D" id="2.60.40.10">
    <property type="entry name" value="Immunoglobulins"/>
    <property type="match status" value="2"/>
</dbReference>
<dbReference type="InterPro" id="IPR036179">
    <property type="entry name" value="Ig-like_dom_sf"/>
</dbReference>
<dbReference type="Pfam" id="PF13895">
    <property type="entry name" value="Ig_2"/>
    <property type="match status" value="1"/>
</dbReference>
<evidence type="ECO:0008006" key="10">
    <source>
        <dbReference type="Google" id="ProtNLM"/>
    </source>
</evidence>
<reference evidence="8" key="1">
    <citation type="submission" date="2023-12" db="EMBL/GenBank/DDBJ databases">
        <authorList>
            <person name="Brown T."/>
        </authorList>
    </citation>
    <scope>NUCLEOTIDE SEQUENCE</scope>
</reference>
<keyword evidence="1" id="KW-1015">Disulfide bond</keyword>
<dbReference type="InterPro" id="IPR003598">
    <property type="entry name" value="Ig_sub2"/>
</dbReference>
<evidence type="ECO:0000313" key="8">
    <source>
        <dbReference type="EMBL" id="CAK6437471.1"/>
    </source>
</evidence>
<keyword evidence="4" id="KW-0812">Transmembrane</keyword>
<feature type="region of interest" description="Disordered" evidence="3">
    <location>
        <begin position="281"/>
        <end position="319"/>
    </location>
</feature>
<evidence type="ECO:0000256" key="2">
    <source>
        <dbReference type="ARBA" id="ARBA00023319"/>
    </source>
</evidence>
<keyword evidence="9" id="KW-1185">Reference proteome</keyword>
<evidence type="ECO:0000256" key="3">
    <source>
        <dbReference type="SAM" id="MobiDB-lite"/>
    </source>
</evidence>
<feature type="compositionally biased region" description="Polar residues" evidence="3">
    <location>
        <begin position="310"/>
        <end position="319"/>
    </location>
</feature>
<dbReference type="InterPro" id="IPR003599">
    <property type="entry name" value="Ig_sub"/>
</dbReference>
<feature type="domain" description="Immunoglobulin subtype 2" evidence="6">
    <location>
        <begin position="43"/>
        <end position="103"/>
    </location>
</feature>
<protein>
    <recommendedName>
        <fullName evidence="10">Platelet glycoprotein VI</fullName>
    </recommendedName>
</protein>
<keyword evidence="4" id="KW-0472">Membrane</keyword>
<evidence type="ECO:0000256" key="5">
    <source>
        <dbReference type="SAM" id="SignalP"/>
    </source>
</evidence>
<dbReference type="Proteomes" id="UP001314169">
    <property type="component" value="Chromosome 15"/>
</dbReference>
<gene>
    <name evidence="8" type="ORF">MPIPNATIZW_LOCUS5777</name>
</gene>
<feature type="domain" description="Immunoglobulin subtype 2" evidence="6">
    <location>
        <begin position="133"/>
        <end position="195"/>
    </location>
</feature>
<organism evidence="8 9">
    <name type="scientific">Pipistrellus nathusii</name>
    <name type="common">Nathusius' pipistrelle</name>
    <dbReference type="NCBI Taxonomy" id="59473"/>
    <lineage>
        <taxon>Eukaryota</taxon>
        <taxon>Metazoa</taxon>
        <taxon>Chordata</taxon>
        <taxon>Craniata</taxon>
        <taxon>Vertebrata</taxon>
        <taxon>Euteleostomi</taxon>
        <taxon>Mammalia</taxon>
        <taxon>Eutheria</taxon>
        <taxon>Laurasiatheria</taxon>
        <taxon>Chiroptera</taxon>
        <taxon>Yangochiroptera</taxon>
        <taxon>Vespertilionidae</taxon>
        <taxon>Pipistrellus</taxon>
    </lineage>
</organism>
<keyword evidence="2" id="KW-0393">Immunoglobulin domain</keyword>
<accession>A0ABN9ZL77</accession>
<feature type="chain" id="PRO_5046379722" description="Platelet glycoprotein VI" evidence="5">
    <location>
        <begin position="25"/>
        <end position="319"/>
    </location>
</feature>
<feature type="domain" description="Immunoglobulin" evidence="7">
    <location>
        <begin position="37"/>
        <end position="116"/>
    </location>
</feature>
<sequence length="319" mass="34863">MASSWSARAALFCLGLCLRQVVQAQGGSLPAPTLQALPSALVPLDKPVNLRCQGPPGVTVYRLEKLRLEPYEGKYEDQDSLYIPAMMESDAGLYRCSYQEGSRWSPPSEKLKLVATGVYKKPTLSAQPGPAVPPGGDVTLQCRSQYGFDQYALYKKGHPRQDKGLERWYPADFPIITVTAAHSGTYRCYSFSSDNPYLWSAPSDPLELMVTGPSSAPSPSPTEAPSSTTRLTHQDYTRGNVIRLCLGAAILLFLVGILVEDWHSRKKFPLLWVPTIHRPLPPLPQAPKSQGSQDGGRPVGHPQGLPPSEPQNVVVSKRS</sequence>
<evidence type="ECO:0000256" key="1">
    <source>
        <dbReference type="ARBA" id="ARBA00023157"/>
    </source>
</evidence>
<feature type="signal peptide" evidence="5">
    <location>
        <begin position="1"/>
        <end position="24"/>
    </location>
</feature>
<keyword evidence="5" id="KW-0732">Signal</keyword>